<dbReference type="PANTHER" id="PTHR43435:SF4">
    <property type="entry name" value="FGGY CARBOHYDRATE KINASE DOMAIN-CONTAINING PROTEIN"/>
    <property type="match status" value="1"/>
</dbReference>
<organism evidence="11 12">
    <name type="scientific">Lentibacillus juripiscarius</name>
    <dbReference type="NCBI Taxonomy" id="257446"/>
    <lineage>
        <taxon>Bacteria</taxon>
        <taxon>Bacillati</taxon>
        <taxon>Bacillota</taxon>
        <taxon>Bacilli</taxon>
        <taxon>Bacillales</taxon>
        <taxon>Bacillaceae</taxon>
        <taxon>Lentibacillus</taxon>
    </lineage>
</organism>
<keyword evidence="5 7" id="KW-0054">Arabinose catabolism</keyword>
<dbReference type="EMBL" id="JBHUNA010000009">
    <property type="protein sequence ID" value="MFD2760437.1"/>
    <property type="molecule type" value="Genomic_DNA"/>
</dbReference>
<evidence type="ECO:0000256" key="2">
    <source>
        <dbReference type="ARBA" id="ARBA00022741"/>
    </source>
</evidence>
<keyword evidence="1 7" id="KW-0808">Transferase</keyword>
<reference evidence="12" key="1">
    <citation type="journal article" date="2019" name="Int. J. Syst. Evol. Microbiol.">
        <title>The Global Catalogue of Microorganisms (GCM) 10K type strain sequencing project: providing services to taxonomists for standard genome sequencing and annotation.</title>
        <authorList>
            <consortium name="The Broad Institute Genomics Platform"/>
            <consortium name="The Broad Institute Genome Sequencing Center for Infectious Disease"/>
            <person name="Wu L."/>
            <person name="Ma J."/>
        </authorList>
    </citation>
    <scope>NUCLEOTIDE SEQUENCE [LARGE SCALE GENOMIC DNA]</scope>
    <source>
        <strain evidence="12">TISTR 1535</strain>
    </source>
</reference>
<comment type="caution">
    <text evidence="11">The sequence shown here is derived from an EMBL/GenBank/DDBJ whole genome shotgun (WGS) entry which is preliminary data.</text>
</comment>
<dbReference type="HAMAP" id="MF_00520">
    <property type="entry name" value="Ribulokinase"/>
    <property type="match status" value="1"/>
</dbReference>
<dbReference type="InterPro" id="IPR000577">
    <property type="entry name" value="Carb_kinase_FGGY"/>
</dbReference>
<evidence type="ECO:0000313" key="11">
    <source>
        <dbReference type="EMBL" id="MFD2760437.1"/>
    </source>
</evidence>
<proteinExistence type="inferred from homology"/>
<evidence type="ECO:0000256" key="5">
    <source>
        <dbReference type="ARBA" id="ARBA00022935"/>
    </source>
</evidence>
<dbReference type="Proteomes" id="UP001597502">
    <property type="component" value="Unassembled WGS sequence"/>
</dbReference>
<dbReference type="Pfam" id="PF02782">
    <property type="entry name" value="FGGY_C"/>
    <property type="match status" value="1"/>
</dbReference>
<evidence type="ECO:0000256" key="8">
    <source>
        <dbReference type="NCBIfam" id="TIGR01234"/>
    </source>
</evidence>
<comment type="catalytic activity">
    <reaction evidence="7">
        <text>D-ribulose + ATP = D-ribulose 5-phosphate + ADP + H(+)</text>
        <dbReference type="Rhea" id="RHEA:17601"/>
        <dbReference type="ChEBI" id="CHEBI:15378"/>
        <dbReference type="ChEBI" id="CHEBI:17173"/>
        <dbReference type="ChEBI" id="CHEBI:30616"/>
        <dbReference type="ChEBI" id="CHEBI:58121"/>
        <dbReference type="ChEBI" id="CHEBI:456216"/>
        <dbReference type="EC" id="2.7.1.16"/>
    </reaction>
</comment>
<dbReference type="EC" id="2.7.1.16" evidence="7 8"/>
<dbReference type="GO" id="GO:0008741">
    <property type="term" value="F:ribulokinase activity"/>
    <property type="evidence" value="ECO:0007669"/>
    <property type="project" value="UniProtKB-EC"/>
</dbReference>
<keyword evidence="3 7" id="KW-0418">Kinase</keyword>
<keyword evidence="2 7" id="KW-0547">Nucleotide-binding</keyword>
<keyword evidence="6 7" id="KW-0119">Carbohydrate metabolism</keyword>
<comment type="pathway">
    <text evidence="7 9">Carbohydrate degradation; L-arabinose degradation via L-ribulose; D-xylulose 5-phosphate from L-arabinose (bacterial route): step 2/3.</text>
</comment>
<sequence length="555" mass="61478">MSYSIGIDYGTESGRVLIINNNNGAIQGSSVIPYSHGVITEVLPIKDKITLQSDYALQHPGDYLDVLYKGIPQAMERAGISKSKLSGIGVDFTSSTMVTTNAELEPLSFHSEYVNRPHAWVKLWKHHGPTEEAKELLDRAIQDKHDWLRRYGFNVSPEWLIPKCLETIYEDERLYDEADLFLEAGDWIVSWLTNDVVRSNCSLGFKAFWNEADGFPEGFLTSIHPKLGEMLYSKLRGRIGKIGECAGGLSLKIADELGLPPGLPVGVAMIDAHSAILGVGASKSNQLTMVMGTSTCHMMLNDKEIQVPGISGVVKDGIIPGLYAYEAGQSAVGDLFGWYTQQVPQTFLDEAKQMQMSVFDLLEKRASKKSPGDSGLIALDWHNGNRSVLSDADLTGLLVGLTFHTKPEDIFRAYLEATAFGAKIIVDNYQNWGLHIDEIFACGGLPQKNALLMQIYADVLNTDIHVSSTDYAPAIGAAILGAVAAGDEGGGYNHIEDAVHSMKQPFQKTYHPIKENVQKYENLYNMYKQLHDYFGYKNNNFMKYLKYPDENPVMN</sequence>
<dbReference type="PANTHER" id="PTHR43435">
    <property type="entry name" value="RIBULOKINASE"/>
    <property type="match status" value="1"/>
</dbReference>
<dbReference type="Gene3D" id="3.30.420.40">
    <property type="match status" value="2"/>
</dbReference>
<dbReference type="RefSeq" id="WP_382391914.1">
    <property type="nucleotide sequence ID" value="NZ_JBHUNA010000009.1"/>
</dbReference>
<evidence type="ECO:0000256" key="9">
    <source>
        <dbReference type="RuleBase" id="RU003455"/>
    </source>
</evidence>
<protein>
    <recommendedName>
        <fullName evidence="7 8">Ribulokinase</fullName>
        <ecNumber evidence="7 8">2.7.1.16</ecNumber>
    </recommendedName>
</protein>
<feature type="domain" description="Carbohydrate kinase FGGY C-terminal" evidence="10">
    <location>
        <begin position="288"/>
        <end position="485"/>
    </location>
</feature>
<dbReference type="NCBIfam" id="NF003154">
    <property type="entry name" value="PRK04123.1"/>
    <property type="match status" value="1"/>
</dbReference>
<evidence type="ECO:0000313" key="12">
    <source>
        <dbReference type="Proteomes" id="UP001597502"/>
    </source>
</evidence>
<evidence type="ECO:0000256" key="7">
    <source>
        <dbReference type="HAMAP-Rule" id="MF_00520"/>
    </source>
</evidence>
<evidence type="ECO:0000256" key="1">
    <source>
        <dbReference type="ARBA" id="ARBA00022679"/>
    </source>
</evidence>
<evidence type="ECO:0000259" key="10">
    <source>
        <dbReference type="Pfam" id="PF02782"/>
    </source>
</evidence>
<comment type="similarity">
    <text evidence="7 9">Belongs to the ribulokinase family.</text>
</comment>
<dbReference type="InterPro" id="IPR043129">
    <property type="entry name" value="ATPase_NBD"/>
</dbReference>
<dbReference type="InterPro" id="IPR018485">
    <property type="entry name" value="FGGY_C"/>
</dbReference>
<dbReference type="CDD" id="cd07781">
    <property type="entry name" value="ASKHA_NBD_FGGY_L-RBK"/>
    <property type="match status" value="1"/>
</dbReference>
<accession>A0ABW5V372</accession>
<dbReference type="SUPFAM" id="SSF53067">
    <property type="entry name" value="Actin-like ATPase domain"/>
    <property type="match status" value="2"/>
</dbReference>
<dbReference type="PIRSF" id="PIRSF000538">
    <property type="entry name" value="GlpK"/>
    <property type="match status" value="1"/>
</dbReference>
<keyword evidence="4 7" id="KW-0067">ATP-binding</keyword>
<gene>
    <name evidence="7" type="primary">araB</name>
    <name evidence="11" type="ORF">ACFSUO_05565</name>
</gene>
<dbReference type="NCBIfam" id="TIGR01234">
    <property type="entry name" value="L-ribulokinase"/>
    <property type="match status" value="1"/>
</dbReference>
<evidence type="ECO:0000256" key="3">
    <source>
        <dbReference type="ARBA" id="ARBA00022777"/>
    </source>
</evidence>
<evidence type="ECO:0000256" key="4">
    <source>
        <dbReference type="ARBA" id="ARBA00022840"/>
    </source>
</evidence>
<dbReference type="InterPro" id="IPR005929">
    <property type="entry name" value="Ribulokinase"/>
</dbReference>
<name>A0ABW5V372_9BACI</name>
<evidence type="ECO:0000256" key="6">
    <source>
        <dbReference type="ARBA" id="ARBA00023277"/>
    </source>
</evidence>
<keyword evidence="12" id="KW-1185">Reference proteome</keyword>
<comment type="catalytic activity">
    <reaction evidence="7 9">
        <text>L-ribulose + ATP = L-ribulose 5-phosphate + ADP + H(+)</text>
        <dbReference type="Rhea" id="RHEA:22072"/>
        <dbReference type="ChEBI" id="CHEBI:15378"/>
        <dbReference type="ChEBI" id="CHEBI:16880"/>
        <dbReference type="ChEBI" id="CHEBI:30616"/>
        <dbReference type="ChEBI" id="CHEBI:58226"/>
        <dbReference type="ChEBI" id="CHEBI:456216"/>
        <dbReference type="EC" id="2.7.1.16"/>
    </reaction>
</comment>